<sequence>MATPPLRRGAPTSRLHACANCWNVDVNLVVRFFLESEQPNIPGLTLAESVKSGIRKRHAEAYLVVLIPQPLDHLAASPSCRRERRRLRRRDAFAGIPTKPPSPSRRAPLCQPRYAAACLGRGVSPPRLGPSCSQSSAAAAEN</sequence>
<name>A0A0D9YNJ2_9ORYZ</name>
<reference evidence="2" key="2">
    <citation type="submission" date="2018-05" db="EMBL/GenBank/DDBJ databases">
        <title>OgluRS3 (Oryza glumaepatula Reference Sequence Version 3).</title>
        <authorList>
            <person name="Zhang J."/>
            <person name="Kudrna D."/>
            <person name="Lee S."/>
            <person name="Talag J."/>
            <person name="Welchert J."/>
            <person name="Wing R.A."/>
        </authorList>
    </citation>
    <scope>NUCLEOTIDE SEQUENCE [LARGE SCALE GENOMIC DNA]</scope>
</reference>
<dbReference type="Gramene" id="OGLUM02G06830.2">
    <property type="protein sequence ID" value="OGLUM02G06830.2"/>
    <property type="gene ID" value="OGLUM02G06830"/>
</dbReference>
<reference evidence="2" key="1">
    <citation type="submission" date="2015-04" db="UniProtKB">
        <authorList>
            <consortium name="EnsemblPlants"/>
        </authorList>
    </citation>
    <scope>IDENTIFICATION</scope>
</reference>
<dbReference type="EnsemblPlants" id="OGLUM02G06830.2">
    <property type="protein sequence ID" value="OGLUM02G06830.2"/>
    <property type="gene ID" value="OGLUM02G06830"/>
</dbReference>
<proteinExistence type="predicted"/>
<keyword evidence="3" id="KW-1185">Reference proteome</keyword>
<accession>A0A0D9YNJ2</accession>
<feature type="region of interest" description="Disordered" evidence="1">
    <location>
        <begin position="89"/>
        <end position="108"/>
    </location>
</feature>
<evidence type="ECO:0000256" key="1">
    <source>
        <dbReference type="SAM" id="MobiDB-lite"/>
    </source>
</evidence>
<dbReference type="AlphaFoldDB" id="A0A0D9YNJ2"/>
<organism evidence="2">
    <name type="scientific">Oryza glumipatula</name>
    <dbReference type="NCBI Taxonomy" id="40148"/>
    <lineage>
        <taxon>Eukaryota</taxon>
        <taxon>Viridiplantae</taxon>
        <taxon>Streptophyta</taxon>
        <taxon>Embryophyta</taxon>
        <taxon>Tracheophyta</taxon>
        <taxon>Spermatophyta</taxon>
        <taxon>Magnoliopsida</taxon>
        <taxon>Liliopsida</taxon>
        <taxon>Poales</taxon>
        <taxon>Poaceae</taxon>
        <taxon>BOP clade</taxon>
        <taxon>Oryzoideae</taxon>
        <taxon>Oryzeae</taxon>
        <taxon>Oryzinae</taxon>
        <taxon>Oryza</taxon>
    </lineage>
</organism>
<protein>
    <submittedName>
        <fullName evidence="2">Uncharacterized protein</fullName>
    </submittedName>
</protein>
<evidence type="ECO:0000313" key="2">
    <source>
        <dbReference type="EnsemblPlants" id="OGLUM02G06830.2"/>
    </source>
</evidence>
<evidence type="ECO:0000313" key="3">
    <source>
        <dbReference type="Proteomes" id="UP000026961"/>
    </source>
</evidence>
<dbReference type="Proteomes" id="UP000026961">
    <property type="component" value="Chromosome 2"/>
</dbReference>